<protein>
    <submittedName>
        <fullName evidence="2">Hemerythrin-like domain-containing protein</fullName>
    </submittedName>
</protein>
<dbReference type="Gene3D" id="1.20.120.520">
    <property type="entry name" value="nmb1532 protein domain like"/>
    <property type="match status" value="1"/>
</dbReference>
<keyword evidence="3" id="KW-1185">Reference proteome</keyword>
<evidence type="ECO:0000313" key="2">
    <source>
        <dbReference type="EMBL" id="TCT23893.1"/>
    </source>
</evidence>
<dbReference type="Pfam" id="PF01814">
    <property type="entry name" value="Hemerythrin"/>
    <property type="match status" value="1"/>
</dbReference>
<dbReference type="InterPro" id="IPR012312">
    <property type="entry name" value="Hemerythrin-like"/>
</dbReference>
<accession>A0A4R3N9S8</accession>
<gene>
    <name evidence="2" type="ORF">EDC35_101207</name>
</gene>
<evidence type="ECO:0000259" key="1">
    <source>
        <dbReference type="Pfam" id="PF01814"/>
    </source>
</evidence>
<dbReference type="PANTHER" id="PTHR39966">
    <property type="entry name" value="BLL2471 PROTEIN-RELATED"/>
    <property type="match status" value="1"/>
</dbReference>
<feature type="domain" description="Hemerythrin-like" evidence="1">
    <location>
        <begin position="7"/>
        <end position="139"/>
    </location>
</feature>
<dbReference type="AlphaFoldDB" id="A0A4R3N9S8"/>
<sequence>MHSAIMTRLAQDHARLTKLLNLFDELLNRFHDGAEPDYDLMHEMLEYMDSYADMVHHPTEDLIFRRLLDQGAGQRDVFEVLMRQHAALTQISKRFRQSLDGIMHEEVLLREDVEADGRELVSTMRAHLAMEDAEAFPIALKYLTAEDWQAVEAAAPVVEDPVFAAPDPVRFRALYRYLSEQAHN</sequence>
<name>A0A4R3N9S8_9GAMM</name>
<evidence type="ECO:0000313" key="3">
    <source>
        <dbReference type="Proteomes" id="UP000295717"/>
    </source>
</evidence>
<comment type="caution">
    <text evidence="2">The sequence shown here is derived from an EMBL/GenBank/DDBJ whole genome shotgun (WGS) entry which is preliminary data.</text>
</comment>
<proteinExistence type="predicted"/>
<dbReference type="EMBL" id="SMAO01000001">
    <property type="protein sequence ID" value="TCT23893.1"/>
    <property type="molecule type" value="Genomic_DNA"/>
</dbReference>
<dbReference type="GO" id="GO:0005886">
    <property type="term" value="C:plasma membrane"/>
    <property type="evidence" value="ECO:0007669"/>
    <property type="project" value="TreeGrafter"/>
</dbReference>
<dbReference type="PANTHER" id="PTHR39966:SF1">
    <property type="entry name" value="HEMERYTHRIN-LIKE DOMAIN-CONTAINING PROTEIN"/>
    <property type="match status" value="1"/>
</dbReference>
<organism evidence="2 3">
    <name type="scientific">Thiobaca trueperi</name>
    <dbReference type="NCBI Taxonomy" id="127458"/>
    <lineage>
        <taxon>Bacteria</taxon>
        <taxon>Pseudomonadati</taxon>
        <taxon>Pseudomonadota</taxon>
        <taxon>Gammaproteobacteria</taxon>
        <taxon>Chromatiales</taxon>
        <taxon>Chromatiaceae</taxon>
        <taxon>Thiobaca</taxon>
    </lineage>
</organism>
<dbReference type="RefSeq" id="WP_132974981.1">
    <property type="nucleotide sequence ID" value="NZ_SMAO01000001.1"/>
</dbReference>
<reference evidence="2 3" key="1">
    <citation type="submission" date="2019-03" db="EMBL/GenBank/DDBJ databases">
        <title>Genomic Encyclopedia of Type Strains, Phase IV (KMG-IV): sequencing the most valuable type-strain genomes for metagenomic binning, comparative biology and taxonomic classification.</title>
        <authorList>
            <person name="Goeker M."/>
        </authorList>
    </citation>
    <scope>NUCLEOTIDE SEQUENCE [LARGE SCALE GENOMIC DNA]</scope>
    <source>
        <strain evidence="2 3">DSM 13587</strain>
    </source>
</reference>
<dbReference type="OrthoDB" id="7349010at2"/>
<dbReference type="Proteomes" id="UP000295717">
    <property type="component" value="Unassembled WGS sequence"/>
</dbReference>